<dbReference type="OrthoDB" id="962665at2"/>
<dbReference type="GO" id="GO:0004519">
    <property type="term" value="F:endonuclease activity"/>
    <property type="evidence" value="ECO:0007669"/>
    <property type="project" value="UniProtKB-KW"/>
</dbReference>
<dbReference type="GO" id="GO:0005829">
    <property type="term" value="C:cytosol"/>
    <property type="evidence" value="ECO:0007669"/>
    <property type="project" value="TreeGrafter"/>
</dbReference>
<dbReference type="InterPro" id="IPR003615">
    <property type="entry name" value="HNH_nuc"/>
</dbReference>
<evidence type="ECO:0000313" key="6">
    <source>
        <dbReference type="EMBL" id="AFH60598.1"/>
    </source>
</evidence>
<dbReference type="AlphaFoldDB" id="I0BE01"/>
<evidence type="ECO:0000256" key="2">
    <source>
        <dbReference type="ARBA" id="ARBA00022801"/>
    </source>
</evidence>
<evidence type="ECO:0000259" key="5">
    <source>
        <dbReference type="SMART" id="SM00507"/>
    </source>
</evidence>
<reference evidence="6 7" key="1">
    <citation type="submission" date="2013-06" db="EMBL/GenBank/DDBJ databases">
        <title>Complete genome sequence of Paenibacillus mucilaginosus K02.</title>
        <authorList>
            <person name="Xiao B."/>
            <person name="Sun L."/>
            <person name="Xiao L."/>
            <person name="Lian B."/>
        </authorList>
    </citation>
    <scope>NUCLEOTIDE SEQUENCE [LARGE SCALE GENOMIC DNA]</scope>
    <source>
        <strain evidence="6 7">K02</strain>
    </source>
</reference>
<keyword evidence="1" id="KW-0540">Nuclease</keyword>
<dbReference type="PANTHER" id="PTHR41286:SF1">
    <property type="entry name" value="HNH NUCLEASE YAJD-RELATED"/>
    <property type="match status" value="1"/>
</dbReference>
<keyword evidence="6" id="KW-0255">Endonuclease</keyword>
<evidence type="ECO:0000313" key="7">
    <source>
        <dbReference type="Proteomes" id="UP000007392"/>
    </source>
</evidence>
<feature type="domain" description="HNH nuclease" evidence="5">
    <location>
        <begin position="54"/>
        <end position="110"/>
    </location>
</feature>
<dbReference type="GO" id="GO:0008270">
    <property type="term" value="F:zinc ion binding"/>
    <property type="evidence" value="ECO:0007669"/>
    <property type="project" value="InterPro"/>
</dbReference>
<dbReference type="CDD" id="cd00085">
    <property type="entry name" value="HNHc"/>
    <property type="match status" value="1"/>
</dbReference>
<evidence type="ECO:0000256" key="1">
    <source>
        <dbReference type="ARBA" id="ARBA00022722"/>
    </source>
</evidence>
<dbReference type="PANTHER" id="PTHR41286">
    <property type="entry name" value="HNH NUCLEASE YAJD-RELATED"/>
    <property type="match status" value="1"/>
</dbReference>
<accession>I0BE01</accession>
<gene>
    <name evidence="6" type="ORF">B2K_07660</name>
</gene>
<evidence type="ECO:0000256" key="4">
    <source>
        <dbReference type="ARBA" id="ARBA00040194"/>
    </source>
</evidence>
<organism evidence="6 7">
    <name type="scientific">Paenibacillus mucilaginosus K02</name>
    <dbReference type="NCBI Taxonomy" id="997761"/>
    <lineage>
        <taxon>Bacteria</taxon>
        <taxon>Bacillati</taxon>
        <taxon>Bacillota</taxon>
        <taxon>Bacilli</taxon>
        <taxon>Bacillales</taxon>
        <taxon>Paenibacillaceae</taxon>
        <taxon>Paenibacillus</taxon>
    </lineage>
</organism>
<evidence type="ECO:0000256" key="3">
    <source>
        <dbReference type="ARBA" id="ARBA00038412"/>
    </source>
</evidence>
<dbReference type="GO" id="GO:0016787">
    <property type="term" value="F:hydrolase activity"/>
    <property type="evidence" value="ECO:0007669"/>
    <property type="project" value="UniProtKB-KW"/>
</dbReference>
<dbReference type="RefSeq" id="WP_014649874.1">
    <property type="nucleotide sequence ID" value="NC_017672.3"/>
</dbReference>
<name>I0BE01_9BACL</name>
<dbReference type="Gene3D" id="1.10.30.50">
    <property type="match status" value="1"/>
</dbReference>
<dbReference type="EMBL" id="CP003422">
    <property type="protein sequence ID" value="AFH60598.1"/>
    <property type="molecule type" value="Genomic_DNA"/>
</dbReference>
<dbReference type="GO" id="GO:0003676">
    <property type="term" value="F:nucleic acid binding"/>
    <property type="evidence" value="ECO:0007669"/>
    <property type="project" value="InterPro"/>
</dbReference>
<dbReference type="InterPro" id="IPR002711">
    <property type="entry name" value="HNH"/>
</dbReference>
<protein>
    <recommendedName>
        <fullName evidence="4">Putative HNH nuclease YajD</fullName>
    </recommendedName>
</protein>
<sequence length="116" mass="13553">MNKKPKRPCGYPLCPELTEGSYCQVHQQQTVRQYDRQAREPKFVAFYKSSAWLSTRQAALNRDNHLCQHCLKEQQLRPAAMVHHIQEVRKAWELRLQLDNLVSLCDACHNKIHGNA</sequence>
<dbReference type="Pfam" id="PF01844">
    <property type="entry name" value="HNH"/>
    <property type="match status" value="1"/>
</dbReference>
<dbReference type="HOGENOM" id="CLU_108879_4_1_9"/>
<comment type="similarity">
    <text evidence="3">Belongs to the HNH nuclease family.</text>
</comment>
<proteinExistence type="inferred from homology"/>
<dbReference type="Proteomes" id="UP000007392">
    <property type="component" value="Chromosome"/>
</dbReference>
<dbReference type="SMART" id="SM00507">
    <property type="entry name" value="HNHc"/>
    <property type="match status" value="1"/>
</dbReference>
<dbReference type="KEGG" id="pmw:B2K_07660"/>
<keyword evidence="2" id="KW-0378">Hydrolase</keyword>